<evidence type="ECO:0000256" key="6">
    <source>
        <dbReference type="ARBA" id="ARBA00023235"/>
    </source>
</evidence>
<accession>A0ABM0GL89</accession>
<evidence type="ECO:0000256" key="5">
    <source>
        <dbReference type="ARBA" id="ARBA00006206"/>
    </source>
</evidence>
<comment type="similarity">
    <text evidence="5 9">Belongs to the aldose epimerase family.</text>
</comment>
<keyword evidence="7 9" id="KW-0119">Carbohydrate metabolism</keyword>
<evidence type="ECO:0000256" key="7">
    <source>
        <dbReference type="ARBA" id="ARBA00023277"/>
    </source>
</evidence>
<dbReference type="InterPro" id="IPR015443">
    <property type="entry name" value="Aldose_1-epimerase"/>
</dbReference>
<keyword evidence="10" id="KW-1185">Reference proteome</keyword>
<evidence type="ECO:0000256" key="3">
    <source>
        <dbReference type="ARBA" id="ARBA00004947"/>
    </source>
</evidence>
<dbReference type="EC" id="5.1.3.3" evidence="9"/>
<dbReference type="CDD" id="cd09019">
    <property type="entry name" value="galactose_mutarotase_like"/>
    <property type="match status" value="1"/>
</dbReference>
<gene>
    <name evidence="11" type="primary">LOC100376460</name>
</gene>
<dbReference type="PANTHER" id="PTHR10091">
    <property type="entry name" value="ALDOSE-1-EPIMERASE"/>
    <property type="match status" value="1"/>
</dbReference>
<evidence type="ECO:0000313" key="10">
    <source>
        <dbReference type="Proteomes" id="UP000694865"/>
    </source>
</evidence>
<dbReference type="RefSeq" id="XP_002732394.1">
    <property type="nucleotide sequence ID" value="XM_002732348.2"/>
</dbReference>
<evidence type="ECO:0000256" key="1">
    <source>
        <dbReference type="ARBA" id="ARBA00001614"/>
    </source>
</evidence>
<dbReference type="PROSITE" id="PS00545">
    <property type="entry name" value="ALDOSE_1_EPIMERASE"/>
    <property type="match status" value="1"/>
</dbReference>
<proteinExistence type="inferred from homology"/>
<dbReference type="InterPro" id="IPR047215">
    <property type="entry name" value="Galactose_mutarotase-like"/>
</dbReference>
<comment type="catalytic activity">
    <reaction evidence="1 9">
        <text>alpha-D-glucose = beta-D-glucose</text>
        <dbReference type="Rhea" id="RHEA:10264"/>
        <dbReference type="ChEBI" id="CHEBI:15903"/>
        <dbReference type="ChEBI" id="CHEBI:17925"/>
        <dbReference type="EC" id="5.1.3.3"/>
    </reaction>
</comment>
<dbReference type="InterPro" id="IPR018052">
    <property type="entry name" value="Ald1_epimerase_CS"/>
</dbReference>
<dbReference type="Gene3D" id="2.70.98.10">
    <property type="match status" value="1"/>
</dbReference>
<sequence length="346" mass="38302">MSSPLVTTDIFGKTTNGDVVQRYTLKNKNGMVLQLIDLGATITSIQIPNKCAGSTDIVLGHATVKGYENDNYYFGEVVGRVCNRIHHGKFVLNGEEYNLPINNGPNHIHGGPNGFSRMIWDSAIDGDGIKFKYTSVDGEEGYPGELATHVTYQLTEDNEVIIHYIANTSKPTPVNLTNHCYFNLAGHDAVDIYDHLVMINADYYTPVDDIVIPTGEILPVEGSVFDLRTPVLLGDIIHKVPGGGYDNNYCLQSNKEKHLAARVHHPKSSRMMEVYTTQPGIQFYTANFLDGLACGKNGATYPKHSGLCLENQNYPNAINQPNFPNTVLNPGDVYDHTTWYKFSTLE</sequence>
<dbReference type="Pfam" id="PF01263">
    <property type="entry name" value="Aldose_epim"/>
    <property type="match status" value="1"/>
</dbReference>
<dbReference type="SUPFAM" id="SSF74650">
    <property type="entry name" value="Galactose mutarotase-like"/>
    <property type="match status" value="1"/>
</dbReference>
<evidence type="ECO:0000313" key="11">
    <source>
        <dbReference type="RefSeq" id="XP_002732394.1"/>
    </source>
</evidence>
<organism evidence="10 11">
    <name type="scientific">Saccoglossus kowalevskii</name>
    <name type="common">Acorn worm</name>
    <dbReference type="NCBI Taxonomy" id="10224"/>
    <lineage>
        <taxon>Eukaryota</taxon>
        <taxon>Metazoa</taxon>
        <taxon>Hemichordata</taxon>
        <taxon>Enteropneusta</taxon>
        <taxon>Harrimaniidae</taxon>
        <taxon>Saccoglossus</taxon>
    </lineage>
</organism>
<evidence type="ECO:0000256" key="4">
    <source>
        <dbReference type="ARBA" id="ARBA00005028"/>
    </source>
</evidence>
<dbReference type="NCBIfam" id="NF008277">
    <property type="entry name" value="PRK11055.1"/>
    <property type="match status" value="1"/>
</dbReference>
<dbReference type="GeneID" id="100376460"/>
<comment type="pathway">
    <text evidence="3">Carbohydrate metabolism; galactose metabolism.</text>
</comment>
<evidence type="ECO:0000256" key="9">
    <source>
        <dbReference type="PIRNR" id="PIRNR005096"/>
    </source>
</evidence>
<name>A0ABM0GL89_SACKO</name>
<dbReference type="PIRSF" id="PIRSF005096">
    <property type="entry name" value="GALM"/>
    <property type="match status" value="1"/>
</dbReference>
<comment type="catalytic activity">
    <reaction evidence="2">
        <text>alpha-D-galactose = beta-D-galactose</text>
        <dbReference type="Rhea" id="RHEA:28675"/>
        <dbReference type="ChEBI" id="CHEBI:27667"/>
        <dbReference type="ChEBI" id="CHEBI:28061"/>
        <dbReference type="EC" id="5.1.3.3"/>
    </reaction>
    <physiologicalReaction direction="right-to-left" evidence="2">
        <dbReference type="Rhea" id="RHEA:28677"/>
    </physiologicalReaction>
</comment>
<keyword evidence="6 9" id="KW-0413">Isomerase</keyword>
<dbReference type="InterPro" id="IPR011013">
    <property type="entry name" value="Gal_mutarotase_sf_dom"/>
</dbReference>
<dbReference type="InterPro" id="IPR014718">
    <property type="entry name" value="GH-type_carb-bd"/>
</dbReference>
<reference evidence="11" key="1">
    <citation type="submission" date="2025-08" db="UniProtKB">
        <authorList>
            <consortium name="RefSeq"/>
        </authorList>
    </citation>
    <scope>IDENTIFICATION</scope>
    <source>
        <tissue evidence="11">Testes</tissue>
    </source>
</reference>
<evidence type="ECO:0000256" key="8">
    <source>
        <dbReference type="ARBA" id="ARBA00045743"/>
    </source>
</evidence>
<comment type="function">
    <text evidence="8">Mutarotase that catalyzes the interconversion of beta-D-galactose and alpha-D-galactose during galactose metabolism. Beta-D-galactose is metabolized in the liver into glucose 1-phosphate, the primary metabolic fuel, by the action of four enzymes that constitute the Leloir pathway: GALM, GALK1 (galactokinase), GALT (galactose-1-phosphate uridylyltransferase) and GALE (UDP-galactose-4'-epimerase). Involved in the maintenance of the equilibrium between the beta- and alpha-anomers of galactose, therefore ensuring a sufficient supply of the alpha-anomer for GALK1. Also active on D-glucose although shows a preference for galactose over glucose.</text>
</comment>
<protein>
    <recommendedName>
        <fullName evidence="9">Aldose 1-epimerase</fullName>
        <ecNumber evidence="9">5.1.3.3</ecNumber>
    </recommendedName>
</protein>
<dbReference type="PANTHER" id="PTHR10091:SF0">
    <property type="entry name" value="GALACTOSE MUTAROTASE"/>
    <property type="match status" value="1"/>
</dbReference>
<comment type="pathway">
    <text evidence="4 9">Carbohydrate metabolism; hexose metabolism.</text>
</comment>
<dbReference type="InterPro" id="IPR008183">
    <property type="entry name" value="Aldose_1/G6P_1-epimerase"/>
</dbReference>
<dbReference type="Proteomes" id="UP000694865">
    <property type="component" value="Unplaced"/>
</dbReference>
<evidence type="ECO:0000256" key="2">
    <source>
        <dbReference type="ARBA" id="ARBA00001712"/>
    </source>
</evidence>